<dbReference type="Proteomes" id="UP000642125">
    <property type="component" value="Unassembled WGS sequence"/>
</dbReference>
<proteinExistence type="predicted"/>
<comment type="caution">
    <text evidence="2">The sequence shown here is derived from an EMBL/GenBank/DDBJ whole genome shotgun (WGS) entry which is preliminary data.</text>
</comment>
<dbReference type="AlphaFoldDB" id="A0A919PAQ8"/>
<feature type="region of interest" description="Disordered" evidence="1">
    <location>
        <begin position="15"/>
        <end position="39"/>
    </location>
</feature>
<accession>A0A919PAQ8</accession>
<sequence>MVRFAMASDVAEEVREAAKRGPSQQIEFPATGPAVRDPPASGPAGIAYYDAVGRGLYGVAGTGQRKALA</sequence>
<dbReference type="EMBL" id="BONO01000019">
    <property type="protein sequence ID" value="GIG37116.1"/>
    <property type="molecule type" value="Genomic_DNA"/>
</dbReference>
<keyword evidence="3" id="KW-1185">Reference proteome</keyword>
<evidence type="ECO:0000313" key="3">
    <source>
        <dbReference type="Proteomes" id="UP000642125"/>
    </source>
</evidence>
<organism evidence="2 3">
    <name type="scientific">Cellulomonas pakistanensis</name>
    <dbReference type="NCBI Taxonomy" id="992287"/>
    <lineage>
        <taxon>Bacteria</taxon>
        <taxon>Bacillati</taxon>
        <taxon>Actinomycetota</taxon>
        <taxon>Actinomycetes</taxon>
        <taxon>Micrococcales</taxon>
        <taxon>Cellulomonadaceae</taxon>
        <taxon>Cellulomonas</taxon>
    </lineage>
</organism>
<gene>
    <name evidence="2" type="ORF">Cpa01nite_24970</name>
</gene>
<name>A0A919PAQ8_9CELL</name>
<evidence type="ECO:0000256" key="1">
    <source>
        <dbReference type="SAM" id="MobiDB-lite"/>
    </source>
</evidence>
<protein>
    <submittedName>
        <fullName evidence="2">Uncharacterized protein</fullName>
    </submittedName>
</protein>
<reference evidence="2" key="1">
    <citation type="submission" date="2021-01" db="EMBL/GenBank/DDBJ databases">
        <title>Whole genome shotgun sequence of Cellulomonas pakistanensis NBRC 110800.</title>
        <authorList>
            <person name="Komaki H."/>
            <person name="Tamura T."/>
        </authorList>
    </citation>
    <scope>NUCLEOTIDE SEQUENCE</scope>
    <source>
        <strain evidence="2">NBRC 110800</strain>
    </source>
</reference>
<evidence type="ECO:0000313" key="2">
    <source>
        <dbReference type="EMBL" id="GIG37116.1"/>
    </source>
</evidence>